<evidence type="ECO:0008006" key="4">
    <source>
        <dbReference type="Google" id="ProtNLM"/>
    </source>
</evidence>
<name>A0A369ICZ8_9BACT</name>
<dbReference type="EMBL" id="QPIW01000010">
    <property type="protein sequence ID" value="RDB05373.1"/>
    <property type="molecule type" value="Genomic_DNA"/>
</dbReference>
<dbReference type="OrthoDB" id="655382at2"/>
<keyword evidence="1" id="KW-0732">Signal</keyword>
<dbReference type="Proteomes" id="UP000253141">
    <property type="component" value="Unassembled WGS sequence"/>
</dbReference>
<gene>
    <name evidence="2" type="ORF">DVG78_14400</name>
</gene>
<accession>A0A369ICZ8</accession>
<dbReference type="RefSeq" id="WP_114461754.1">
    <property type="nucleotide sequence ID" value="NZ_QPIW01000010.1"/>
</dbReference>
<proteinExistence type="predicted"/>
<feature type="signal peptide" evidence="1">
    <location>
        <begin position="1"/>
        <end position="22"/>
    </location>
</feature>
<dbReference type="AlphaFoldDB" id="A0A369ICZ8"/>
<evidence type="ECO:0000313" key="2">
    <source>
        <dbReference type="EMBL" id="RDB05373.1"/>
    </source>
</evidence>
<evidence type="ECO:0000313" key="3">
    <source>
        <dbReference type="Proteomes" id="UP000253141"/>
    </source>
</evidence>
<comment type="caution">
    <text evidence="2">The sequence shown here is derived from an EMBL/GenBank/DDBJ whole genome shotgun (WGS) entry which is preliminary data.</text>
</comment>
<protein>
    <recommendedName>
        <fullName evidence="4">WG repeat-containing protein</fullName>
    </recommendedName>
</protein>
<evidence type="ECO:0000256" key="1">
    <source>
        <dbReference type="SAM" id="SignalP"/>
    </source>
</evidence>
<organism evidence="2 3">
    <name type="scientific">Runella aurantiaca</name>
    <dbReference type="NCBI Taxonomy" id="2282308"/>
    <lineage>
        <taxon>Bacteria</taxon>
        <taxon>Pseudomonadati</taxon>
        <taxon>Bacteroidota</taxon>
        <taxon>Cytophagia</taxon>
        <taxon>Cytophagales</taxon>
        <taxon>Spirosomataceae</taxon>
        <taxon>Runella</taxon>
    </lineage>
</organism>
<sequence length="242" mass="28349">MQKILFLLTASLWMSLLGRGQGADTSTVAKNATNSPLALYQAATIYSPHLYNGPRYHIYDSRSKEHQFFQVEDWQKGSVYYDGQLFENVSLLYDIVKGYVVARHPERSGLVQLQSERIHHFSVAENHFIRIEKNEEKGVEVPTGFYQLLYDGETQVLARRIKERQEQIENNKVTVYFPPKNFFYIKKDGVYHLIRSKKAALNLYNDRKIALRKALRENRINFRKAREQALVQMATQYDKLRP</sequence>
<reference evidence="2 3" key="1">
    <citation type="submission" date="2018-07" db="EMBL/GenBank/DDBJ databases">
        <title>Genome analysis of Runella aurantiaca.</title>
        <authorList>
            <person name="Yang X."/>
        </authorList>
    </citation>
    <scope>NUCLEOTIDE SEQUENCE [LARGE SCALE GENOMIC DNA]</scope>
    <source>
        <strain evidence="2 3">YX9</strain>
    </source>
</reference>
<feature type="chain" id="PRO_5016785782" description="WG repeat-containing protein" evidence="1">
    <location>
        <begin position="23"/>
        <end position="242"/>
    </location>
</feature>
<keyword evidence="3" id="KW-1185">Reference proteome</keyword>